<feature type="region of interest" description="Disordered" evidence="1">
    <location>
        <begin position="107"/>
        <end position="155"/>
    </location>
</feature>
<dbReference type="Ensembl" id="ENSCSAVT00000012345.1">
    <property type="protein sequence ID" value="ENSCSAVP00000012203.1"/>
    <property type="gene ID" value="ENSCSAVG00000007182.1"/>
</dbReference>
<sequence>MWKNVPHLKRLLEICLKMADDKISIEELQQFIYFYENEKPENRTFKTELEFNNGPGPSYNVLNVQEILAEIKNENADVGEPSSQGNCVKFQKLTSGKENCRGKCKVRAMPSSDELSSTDEDTKSNTRLRNAKRKRKVKKWIPSSKHSNKTALNDHNTSASICTTLNLSNTATSSKTDGNRTRDISTSTCIVASTPTNQSGIGKTAFERSIEKLNHSIEVTNNRLASFAECLAQAIEDSENNTDDNNNQTVS</sequence>
<reference evidence="2" key="3">
    <citation type="submission" date="2025-09" db="UniProtKB">
        <authorList>
            <consortium name="Ensembl"/>
        </authorList>
    </citation>
    <scope>IDENTIFICATION</scope>
</reference>
<organism evidence="2 3">
    <name type="scientific">Ciona savignyi</name>
    <name type="common">Pacific transparent sea squirt</name>
    <dbReference type="NCBI Taxonomy" id="51511"/>
    <lineage>
        <taxon>Eukaryota</taxon>
        <taxon>Metazoa</taxon>
        <taxon>Chordata</taxon>
        <taxon>Tunicata</taxon>
        <taxon>Ascidiacea</taxon>
        <taxon>Phlebobranchia</taxon>
        <taxon>Cionidae</taxon>
        <taxon>Ciona</taxon>
    </lineage>
</organism>
<evidence type="ECO:0000313" key="2">
    <source>
        <dbReference type="Ensembl" id="ENSCSAVP00000012203.1"/>
    </source>
</evidence>
<keyword evidence="3" id="KW-1185">Reference proteome</keyword>
<proteinExistence type="predicted"/>
<name>H2Z3P1_CIOSA</name>
<feature type="compositionally biased region" description="Basic residues" evidence="1">
    <location>
        <begin position="129"/>
        <end position="139"/>
    </location>
</feature>
<protein>
    <submittedName>
        <fullName evidence="2">Uncharacterized protein</fullName>
    </submittedName>
</protein>
<dbReference type="GeneTree" id="ENSGT00530000068848"/>
<dbReference type="HOGENOM" id="CLU_1106802_0_0_1"/>
<dbReference type="InParanoid" id="H2Z3P1"/>
<accession>H2Z3P1</accession>
<evidence type="ECO:0000313" key="3">
    <source>
        <dbReference type="Proteomes" id="UP000007875"/>
    </source>
</evidence>
<reference evidence="3" key="1">
    <citation type="submission" date="2003-08" db="EMBL/GenBank/DDBJ databases">
        <authorList>
            <person name="Birren B."/>
            <person name="Nusbaum C."/>
            <person name="Abebe A."/>
            <person name="Abouelleil A."/>
            <person name="Adekoya E."/>
            <person name="Ait-zahra M."/>
            <person name="Allen N."/>
            <person name="Allen T."/>
            <person name="An P."/>
            <person name="Anderson M."/>
            <person name="Anderson S."/>
            <person name="Arachchi H."/>
            <person name="Armbruster J."/>
            <person name="Bachantsang P."/>
            <person name="Baldwin J."/>
            <person name="Barry A."/>
            <person name="Bayul T."/>
            <person name="Blitshsteyn B."/>
            <person name="Bloom T."/>
            <person name="Blye J."/>
            <person name="Boguslavskiy L."/>
            <person name="Borowsky M."/>
            <person name="Boukhgalter B."/>
            <person name="Brunache A."/>
            <person name="Butler J."/>
            <person name="Calixte N."/>
            <person name="Calvo S."/>
            <person name="Camarata J."/>
            <person name="Campo K."/>
            <person name="Chang J."/>
            <person name="Cheshatsang Y."/>
            <person name="Citroen M."/>
            <person name="Collymore A."/>
            <person name="Considine T."/>
            <person name="Cook A."/>
            <person name="Cooke P."/>
            <person name="Corum B."/>
            <person name="Cuomo C."/>
            <person name="David R."/>
            <person name="Dawoe T."/>
            <person name="Degray S."/>
            <person name="Dodge S."/>
            <person name="Dooley K."/>
            <person name="Dorje P."/>
            <person name="Dorjee K."/>
            <person name="Dorris L."/>
            <person name="Duffey N."/>
            <person name="Dupes A."/>
            <person name="Elkins T."/>
            <person name="Engels R."/>
            <person name="Erickson J."/>
            <person name="Farina A."/>
            <person name="Faro S."/>
            <person name="Ferreira P."/>
            <person name="Fischer H."/>
            <person name="Fitzgerald M."/>
            <person name="Foley K."/>
            <person name="Gage D."/>
            <person name="Galagan J."/>
            <person name="Gearin G."/>
            <person name="Gnerre S."/>
            <person name="Gnirke A."/>
            <person name="Goyette A."/>
            <person name="Graham J."/>
            <person name="Grandbois E."/>
            <person name="Gyaltsen K."/>
            <person name="Hafez N."/>
            <person name="Hagopian D."/>
            <person name="Hagos B."/>
            <person name="Hall J."/>
            <person name="Hatcher B."/>
            <person name="Heller A."/>
            <person name="Higgins H."/>
            <person name="Honan T."/>
            <person name="Horn A."/>
            <person name="Houde N."/>
            <person name="Hughes L."/>
            <person name="Hulme W."/>
            <person name="Husby E."/>
            <person name="Iliev I."/>
            <person name="Jaffe D."/>
            <person name="Jones C."/>
            <person name="Kamal M."/>
            <person name="Kamat A."/>
            <person name="Kamvysselis M."/>
            <person name="Karlsson E."/>
            <person name="Kells C."/>
            <person name="Kieu A."/>
            <person name="Kisner P."/>
            <person name="Kodira C."/>
            <person name="Kulbokas E."/>
            <person name="Labutti K."/>
            <person name="Lama D."/>
            <person name="Landers T."/>
            <person name="Leger J."/>
            <person name="Levine S."/>
            <person name="Lewis D."/>
            <person name="Lewis T."/>
            <person name="Lindblad-toh K."/>
            <person name="Liu X."/>
            <person name="Lokyitsang T."/>
            <person name="Lokyitsang Y."/>
            <person name="Lucien O."/>
            <person name="Lui A."/>
            <person name="Ma L.J."/>
            <person name="Mabbitt R."/>
            <person name="Macdonald J."/>
            <person name="Maclean C."/>
            <person name="Major J."/>
            <person name="Manning J."/>
            <person name="Marabella R."/>
            <person name="Maru K."/>
            <person name="Matthews C."/>
            <person name="Mauceli E."/>
            <person name="Mccarthy M."/>
            <person name="Mcdonough S."/>
            <person name="Mcghee T."/>
            <person name="Meldrim J."/>
            <person name="Meneus L."/>
            <person name="Mesirov J."/>
            <person name="Mihalev A."/>
            <person name="Mihova T."/>
            <person name="Mikkelsen T."/>
            <person name="Mlenga V."/>
            <person name="Moru K."/>
            <person name="Mozes J."/>
            <person name="Mulrain L."/>
            <person name="Munson G."/>
            <person name="Naylor J."/>
            <person name="Newes C."/>
            <person name="Nguyen C."/>
            <person name="Nguyen N."/>
            <person name="Nguyen T."/>
            <person name="Nicol R."/>
            <person name="Nielsen C."/>
            <person name="Nizzari M."/>
            <person name="Norbu C."/>
            <person name="Norbu N."/>
            <person name="O'donnell P."/>
            <person name="Okoawo O."/>
            <person name="O'leary S."/>
            <person name="Omotosho B."/>
            <person name="O'neill K."/>
            <person name="Osman S."/>
            <person name="Parker S."/>
            <person name="Perrin D."/>
            <person name="Phunkhang P."/>
            <person name="Piqani B."/>
            <person name="Purcell S."/>
            <person name="Rachupka T."/>
            <person name="Ramasamy U."/>
            <person name="Rameau R."/>
            <person name="Ray V."/>
            <person name="Raymond C."/>
            <person name="Retta R."/>
            <person name="Richardson S."/>
            <person name="Rise C."/>
            <person name="Rodriguez J."/>
            <person name="Rogers J."/>
            <person name="Rogov P."/>
            <person name="Rutman M."/>
            <person name="Schupbach R."/>
            <person name="Seaman C."/>
            <person name="Settipalli S."/>
            <person name="Sharpe T."/>
            <person name="Sheridan J."/>
            <person name="Sherpa N."/>
            <person name="Shi J."/>
            <person name="Smirnov S."/>
            <person name="Smith C."/>
            <person name="Sougnez C."/>
            <person name="Spencer B."/>
            <person name="Stalker J."/>
            <person name="Stange-thomann N."/>
            <person name="Stavropoulos S."/>
            <person name="Stetson K."/>
            <person name="Stone C."/>
            <person name="Stone S."/>
            <person name="Stubbs M."/>
            <person name="Talamas J."/>
            <person name="Tchuinga P."/>
            <person name="Tenzing P."/>
            <person name="Tesfaye S."/>
            <person name="Theodore J."/>
            <person name="Thoulutsang Y."/>
            <person name="Topham K."/>
            <person name="Towey S."/>
            <person name="Tsamla T."/>
            <person name="Tsomo N."/>
            <person name="Vallee D."/>
            <person name="Vassiliev H."/>
            <person name="Venkataraman V."/>
            <person name="Vinson J."/>
            <person name="Vo A."/>
            <person name="Wade C."/>
            <person name="Wang S."/>
            <person name="Wangchuk T."/>
            <person name="Wangdi T."/>
            <person name="Whittaker C."/>
            <person name="Wilkinson J."/>
            <person name="Wu Y."/>
            <person name="Wyman D."/>
            <person name="Yadav S."/>
            <person name="Yang S."/>
            <person name="Yang X."/>
            <person name="Yeager S."/>
            <person name="Yee E."/>
            <person name="Young G."/>
            <person name="Zainoun J."/>
            <person name="Zembeck L."/>
            <person name="Zimmer A."/>
            <person name="Zody M."/>
            <person name="Lander E."/>
        </authorList>
    </citation>
    <scope>NUCLEOTIDE SEQUENCE [LARGE SCALE GENOMIC DNA]</scope>
</reference>
<reference evidence="2" key="2">
    <citation type="submission" date="2025-08" db="UniProtKB">
        <authorList>
            <consortium name="Ensembl"/>
        </authorList>
    </citation>
    <scope>IDENTIFICATION</scope>
</reference>
<dbReference type="AlphaFoldDB" id="H2Z3P1"/>
<dbReference type="Proteomes" id="UP000007875">
    <property type="component" value="Unassembled WGS sequence"/>
</dbReference>
<evidence type="ECO:0000256" key="1">
    <source>
        <dbReference type="SAM" id="MobiDB-lite"/>
    </source>
</evidence>